<evidence type="ECO:0000313" key="1">
    <source>
        <dbReference type="EMBL" id="KAF6173475.1"/>
    </source>
</evidence>
<dbReference type="InterPro" id="IPR012340">
    <property type="entry name" value="NA-bd_OB-fold"/>
</dbReference>
<accession>A0A7J7P211</accession>
<protein>
    <submittedName>
        <fullName evidence="1">Uncharacterized protein</fullName>
    </submittedName>
</protein>
<dbReference type="Proteomes" id="UP000541444">
    <property type="component" value="Unassembled WGS sequence"/>
</dbReference>
<proteinExistence type="predicted"/>
<evidence type="ECO:0000313" key="2">
    <source>
        <dbReference type="Proteomes" id="UP000541444"/>
    </source>
</evidence>
<comment type="caution">
    <text evidence="1">The sequence shown here is derived from an EMBL/GenBank/DDBJ whole genome shotgun (WGS) entry which is preliminary data.</text>
</comment>
<dbReference type="OrthoDB" id="1162399at2759"/>
<reference evidence="1 2" key="1">
    <citation type="journal article" date="2020" name="IScience">
        <title>Genome Sequencing of the Endangered Kingdonia uniflora (Circaeasteraceae, Ranunculales) Reveals Potential Mechanisms of Evolutionary Specialization.</title>
        <authorList>
            <person name="Sun Y."/>
            <person name="Deng T."/>
            <person name="Zhang A."/>
            <person name="Moore M.J."/>
            <person name="Landis J.B."/>
            <person name="Lin N."/>
            <person name="Zhang H."/>
            <person name="Zhang X."/>
            <person name="Huang J."/>
            <person name="Zhang X."/>
            <person name="Sun H."/>
            <person name="Wang H."/>
        </authorList>
    </citation>
    <scope>NUCLEOTIDE SEQUENCE [LARGE SCALE GENOMIC DNA]</scope>
    <source>
        <strain evidence="1">TB1705</strain>
        <tissue evidence="1">Leaf</tissue>
    </source>
</reference>
<dbReference type="EMBL" id="JACGCM010000347">
    <property type="protein sequence ID" value="KAF6173475.1"/>
    <property type="molecule type" value="Genomic_DNA"/>
</dbReference>
<organism evidence="1 2">
    <name type="scientific">Kingdonia uniflora</name>
    <dbReference type="NCBI Taxonomy" id="39325"/>
    <lineage>
        <taxon>Eukaryota</taxon>
        <taxon>Viridiplantae</taxon>
        <taxon>Streptophyta</taxon>
        <taxon>Embryophyta</taxon>
        <taxon>Tracheophyta</taxon>
        <taxon>Spermatophyta</taxon>
        <taxon>Magnoliopsida</taxon>
        <taxon>Ranunculales</taxon>
        <taxon>Circaeasteraceae</taxon>
        <taxon>Kingdonia</taxon>
    </lineage>
</organism>
<keyword evidence="2" id="KW-1185">Reference proteome</keyword>
<sequence>MFLKVQLPWNVVISPKNLDGKGLLLQRSIIVQLMEEFANRKATKDYGGGATRCCDQGFKAWCFYGLWACGECFLATKTMPDYDYVHGENPVFMSKELSKVEKGAKVRFMVVATQWVESERIFKIIGSLAVIISDLFLYRDSSNKKK</sequence>
<gene>
    <name evidence="1" type="ORF">GIB67_027170</name>
</gene>
<dbReference type="AlphaFoldDB" id="A0A7J7P211"/>
<dbReference type="Gene3D" id="2.40.50.140">
    <property type="entry name" value="Nucleic acid-binding proteins"/>
    <property type="match status" value="1"/>
</dbReference>
<name>A0A7J7P211_9MAGN</name>